<feature type="compositionally biased region" description="Basic and acidic residues" evidence="1">
    <location>
        <begin position="60"/>
        <end position="75"/>
    </location>
</feature>
<keyword evidence="2" id="KW-1133">Transmembrane helix</keyword>
<feature type="region of interest" description="Disordered" evidence="1">
    <location>
        <begin position="368"/>
        <end position="389"/>
    </location>
</feature>
<dbReference type="EMBL" id="JARKIB010000025">
    <property type="protein sequence ID" value="KAJ7765671.1"/>
    <property type="molecule type" value="Genomic_DNA"/>
</dbReference>
<organism evidence="3 4">
    <name type="scientific">Mycena metata</name>
    <dbReference type="NCBI Taxonomy" id="1033252"/>
    <lineage>
        <taxon>Eukaryota</taxon>
        <taxon>Fungi</taxon>
        <taxon>Dikarya</taxon>
        <taxon>Basidiomycota</taxon>
        <taxon>Agaricomycotina</taxon>
        <taxon>Agaricomycetes</taxon>
        <taxon>Agaricomycetidae</taxon>
        <taxon>Agaricales</taxon>
        <taxon>Marasmiineae</taxon>
        <taxon>Mycenaceae</taxon>
        <taxon>Mycena</taxon>
    </lineage>
</organism>
<keyword evidence="4" id="KW-1185">Reference proteome</keyword>
<evidence type="ECO:0000313" key="4">
    <source>
        <dbReference type="Proteomes" id="UP001215598"/>
    </source>
</evidence>
<name>A0AAD7NL31_9AGAR</name>
<keyword evidence="2" id="KW-0472">Membrane</keyword>
<evidence type="ECO:0000256" key="1">
    <source>
        <dbReference type="SAM" id="MobiDB-lite"/>
    </source>
</evidence>
<feature type="region of interest" description="Disordered" evidence="1">
    <location>
        <begin position="49"/>
        <end position="320"/>
    </location>
</feature>
<feature type="compositionally biased region" description="Pro residues" evidence="1">
    <location>
        <begin position="241"/>
        <end position="250"/>
    </location>
</feature>
<feature type="compositionally biased region" description="Polar residues" evidence="1">
    <location>
        <begin position="221"/>
        <end position="231"/>
    </location>
</feature>
<feature type="compositionally biased region" description="Pro residues" evidence="1">
    <location>
        <begin position="194"/>
        <end position="207"/>
    </location>
</feature>
<gene>
    <name evidence="3" type="ORF">B0H16DRAFT_1717589</name>
</gene>
<protein>
    <submittedName>
        <fullName evidence="3">Uncharacterized protein</fullName>
    </submittedName>
</protein>
<evidence type="ECO:0000256" key="2">
    <source>
        <dbReference type="SAM" id="Phobius"/>
    </source>
</evidence>
<feature type="compositionally biased region" description="Low complexity" evidence="1">
    <location>
        <begin position="208"/>
        <end position="220"/>
    </location>
</feature>
<sequence length="389" mass="42018">MPIIEARDLPPGTNTGLLVAIGVGAVVLVGLIILAVMLVVSIIKRRGTTRYAPPPSTLEEFMHKAQRERPQRERANYAGHRHNGSESSGPLLYQPQWDPQLPVQPSGPPPRRDDVGYSRNDGSESSGPLLYQTPWEPQLPAQPSAVRENAPYSYGPDDEDHELGPQVYAAPTTSTSTQSPPPGLHVAIPQSSAPIPPKSADPPPPDDSPASLYSAADSDSMYSQRSASTRMHTIDLASPVPRSPAPPVPTIPQYLRPRSELPPEEPPLTRGDTAIVATLLKSRAKRLTSQGNAPGPERSGTRTSRIERADSIREAPSPTSIYEHQRLWQRARAPAHTLTADSAYSADPVDPNESFGETLEYYTSQLIDSPASPTSVSSYDTVRPAKPVV</sequence>
<dbReference type="AlphaFoldDB" id="A0AAD7NL31"/>
<evidence type="ECO:0000313" key="3">
    <source>
        <dbReference type="EMBL" id="KAJ7765671.1"/>
    </source>
</evidence>
<keyword evidence="2" id="KW-0812">Transmembrane</keyword>
<feature type="transmembrane region" description="Helical" evidence="2">
    <location>
        <begin position="17"/>
        <end position="43"/>
    </location>
</feature>
<comment type="caution">
    <text evidence="3">The sequence shown here is derived from an EMBL/GenBank/DDBJ whole genome shotgun (WGS) entry which is preliminary data.</text>
</comment>
<feature type="compositionally biased region" description="Basic and acidic residues" evidence="1">
    <location>
        <begin position="304"/>
        <end position="313"/>
    </location>
</feature>
<dbReference type="Proteomes" id="UP001215598">
    <property type="component" value="Unassembled WGS sequence"/>
</dbReference>
<proteinExistence type="predicted"/>
<reference evidence="3" key="1">
    <citation type="submission" date="2023-03" db="EMBL/GenBank/DDBJ databases">
        <title>Massive genome expansion in bonnet fungi (Mycena s.s.) driven by repeated elements and novel gene families across ecological guilds.</title>
        <authorList>
            <consortium name="Lawrence Berkeley National Laboratory"/>
            <person name="Harder C.B."/>
            <person name="Miyauchi S."/>
            <person name="Viragh M."/>
            <person name="Kuo A."/>
            <person name="Thoen E."/>
            <person name="Andreopoulos B."/>
            <person name="Lu D."/>
            <person name="Skrede I."/>
            <person name="Drula E."/>
            <person name="Henrissat B."/>
            <person name="Morin E."/>
            <person name="Kohler A."/>
            <person name="Barry K."/>
            <person name="LaButti K."/>
            <person name="Morin E."/>
            <person name="Salamov A."/>
            <person name="Lipzen A."/>
            <person name="Mereny Z."/>
            <person name="Hegedus B."/>
            <person name="Baldrian P."/>
            <person name="Stursova M."/>
            <person name="Weitz H."/>
            <person name="Taylor A."/>
            <person name="Grigoriev I.V."/>
            <person name="Nagy L.G."/>
            <person name="Martin F."/>
            <person name="Kauserud H."/>
        </authorList>
    </citation>
    <scope>NUCLEOTIDE SEQUENCE</scope>
    <source>
        <strain evidence="3">CBHHK182m</strain>
    </source>
</reference>
<feature type="compositionally biased region" description="Polar residues" evidence="1">
    <location>
        <begin position="368"/>
        <end position="380"/>
    </location>
</feature>
<accession>A0AAD7NL31</accession>